<proteinExistence type="predicted"/>
<dbReference type="InterPro" id="IPR025544">
    <property type="entry name" value="YhzD"/>
</dbReference>
<comment type="caution">
    <text evidence="1">The sequence shown here is derived from an EMBL/GenBank/DDBJ whole genome shotgun (WGS) entry which is preliminary data.</text>
</comment>
<name>A0ABW4SCI8_9BACL</name>
<accession>A0ABW4SCI8</accession>
<organism evidence="1 2">
    <name type="scientific">Sporosarcina siberiensis</name>
    <dbReference type="NCBI Taxonomy" id="1365606"/>
    <lineage>
        <taxon>Bacteria</taxon>
        <taxon>Bacillati</taxon>
        <taxon>Bacillota</taxon>
        <taxon>Bacilli</taxon>
        <taxon>Bacillales</taxon>
        <taxon>Caryophanaceae</taxon>
        <taxon>Sporosarcina</taxon>
    </lineage>
</organism>
<sequence>MIFVKFYKLTAFEPKGELIMDETLEASTDEEAKEKGQAILEEKNLLEKTHRLASPKGKLLLFHT</sequence>
<keyword evidence="2" id="KW-1185">Reference proteome</keyword>
<gene>
    <name evidence="1" type="ORF">ACFSFY_02730</name>
</gene>
<dbReference type="RefSeq" id="WP_381535650.1">
    <property type="nucleotide sequence ID" value="NZ_JBHUGI010000005.1"/>
</dbReference>
<reference evidence="2" key="1">
    <citation type="journal article" date="2019" name="Int. J. Syst. Evol. Microbiol.">
        <title>The Global Catalogue of Microorganisms (GCM) 10K type strain sequencing project: providing services to taxonomists for standard genome sequencing and annotation.</title>
        <authorList>
            <consortium name="The Broad Institute Genomics Platform"/>
            <consortium name="The Broad Institute Genome Sequencing Center for Infectious Disease"/>
            <person name="Wu L."/>
            <person name="Ma J."/>
        </authorList>
    </citation>
    <scope>NUCLEOTIDE SEQUENCE [LARGE SCALE GENOMIC DNA]</scope>
    <source>
        <strain evidence="2">CGMCC 4.7177</strain>
    </source>
</reference>
<dbReference type="Pfam" id="PF14120">
    <property type="entry name" value="YhzD"/>
    <property type="match status" value="1"/>
</dbReference>
<evidence type="ECO:0000313" key="1">
    <source>
        <dbReference type="EMBL" id="MFD1926991.1"/>
    </source>
</evidence>
<dbReference type="Proteomes" id="UP001597218">
    <property type="component" value="Unassembled WGS sequence"/>
</dbReference>
<protein>
    <submittedName>
        <fullName evidence="1">YhzD family protein</fullName>
    </submittedName>
</protein>
<dbReference type="EMBL" id="JBHUGI010000005">
    <property type="protein sequence ID" value="MFD1926991.1"/>
    <property type="molecule type" value="Genomic_DNA"/>
</dbReference>
<evidence type="ECO:0000313" key="2">
    <source>
        <dbReference type="Proteomes" id="UP001597218"/>
    </source>
</evidence>